<gene>
    <name evidence="2" type="ORF">HHL21_12825</name>
</gene>
<dbReference type="SUPFAM" id="SSF53335">
    <property type="entry name" value="S-adenosyl-L-methionine-dependent methyltransferases"/>
    <property type="match status" value="1"/>
</dbReference>
<dbReference type="AlphaFoldDB" id="A0A848HL31"/>
<sequence length="237" mass="26854">MDSPHTDFDEKARIRAVYQEWHGGKELAPYAWHRPEVMEQEAARCRVAGALLATTVGHDLARLRIADVGCGSGGFLRQLISWGAHPANLIGTEYQEDRLVQARTATARDVRWHLGDLDILDDGCLDLAVANTVFSSILDEQMRRQLAADMWRVLKSGAWCMVFDFRYNNPSNRNVRRVSRPQVRDYWPAASASRYQTLLLAPPVARRLSRAPRLASDLLATFVPPLRSHFIYMAQKP</sequence>
<dbReference type="Gene3D" id="3.40.50.150">
    <property type="entry name" value="Vaccinia Virus protein VP39"/>
    <property type="match status" value="1"/>
</dbReference>
<dbReference type="InterPro" id="IPR029063">
    <property type="entry name" value="SAM-dependent_MTases_sf"/>
</dbReference>
<feature type="domain" description="Methyltransferase" evidence="1">
    <location>
        <begin position="65"/>
        <end position="157"/>
    </location>
</feature>
<evidence type="ECO:0000313" key="3">
    <source>
        <dbReference type="Proteomes" id="UP000583752"/>
    </source>
</evidence>
<dbReference type="EMBL" id="JABBGG010000006">
    <property type="protein sequence ID" value="NML61944.1"/>
    <property type="molecule type" value="Genomic_DNA"/>
</dbReference>
<dbReference type="GO" id="GO:0032259">
    <property type="term" value="P:methylation"/>
    <property type="evidence" value="ECO:0007669"/>
    <property type="project" value="UniProtKB-KW"/>
</dbReference>
<name>A0A848HL31_9BURK</name>
<dbReference type="Proteomes" id="UP000583752">
    <property type="component" value="Unassembled WGS sequence"/>
</dbReference>
<dbReference type="RefSeq" id="WP_169466374.1">
    <property type="nucleotide sequence ID" value="NZ_JABBGG010000006.1"/>
</dbReference>
<evidence type="ECO:0000313" key="2">
    <source>
        <dbReference type="EMBL" id="NML61944.1"/>
    </source>
</evidence>
<protein>
    <submittedName>
        <fullName evidence="2">Class I SAM-dependent methyltransferase</fullName>
    </submittedName>
</protein>
<dbReference type="Pfam" id="PF13649">
    <property type="entry name" value="Methyltransf_25"/>
    <property type="match status" value="1"/>
</dbReference>
<evidence type="ECO:0000259" key="1">
    <source>
        <dbReference type="Pfam" id="PF13649"/>
    </source>
</evidence>
<keyword evidence="2" id="KW-0808">Transferase</keyword>
<accession>A0A848HL31</accession>
<dbReference type="CDD" id="cd02440">
    <property type="entry name" value="AdoMet_MTases"/>
    <property type="match status" value="1"/>
</dbReference>
<keyword evidence="3" id="KW-1185">Reference proteome</keyword>
<proteinExistence type="predicted"/>
<keyword evidence="2" id="KW-0489">Methyltransferase</keyword>
<dbReference type="InterPro" id="IPR041698">
    <property type="entry name" value="Methyltransf_25"/>
</dbReference>
<dbReference type="GO" id="GO:0008168">
    <property type="term" value="F:methyltransferase activity"/>
    <property type="evidence" value="ECO:0007669"/>
    <property type="project" value="UniProtKB-KW"/>
</dbReference>
<comment type="caution">
    <text evidence="2">The sequence shown here is derived from an EMBL/GenBank/DDBJ whole genome shotgun (WGS) entry which is preliminary data.</text>
</comment>
<organism evidence="2 3">
    <name type="scientific">Massilia polaris</name>
    <dbReference type="NCBI Taxonomy" id="2728846"/>
    <lineage>
        <taxon>Bacteria</taxon>
        <taxon>Pseudomonadati</taxon>
        <taxon>Pseudomonadota</taxon>
        <taxon>Betaproteobacteria</taxon>
        <taxon>Burkholderiales</taxon>
        <taxon>Oxalobacteraceae</taxon>
        <taxon>Telluria group</taxon>
        <taxon>Massilia</taxon>
    </lineage>
</organism>
<reference evidence="2 3" key="1">
    <citation type="submission" date="2020-04" db="EMBL/GenBank/DDBJ databases">
        <title>Massilia sp. RP-1-19 isolated from soil.</title>
        <authorList>
            <person name="Dahal R.H."/>
        </authorList>
    </citation>
    <scope>NUCLEOTIDE SEQUENCE [LARGE SCALE GENOMIC DNA]</scope>
    <source>
        <strain evidence="2 3">RP-1-19</strain>
    </source>
</reference>